<protein>
    <submittedName>
        <fullName evidence="2">Uncharacterized protein</fullName>
    </submittedName>
</protein>
<dbReference type="EMBL" id="CADCTW010000097">
    <property type="protein sequence ID" value="CAA9322963.1"/>
    <property type="molecule type" value="Genomic_DNA"/>
</dbReference>
<evidence type="ECO:0000256" key="1">
    <source>
        <dbReference type="SAM" id="SignalP"/>
    </source>
</evidence>
<feature type="signal peptide" evidence="1">
    <location>
        <begin position="1"/>
        <end position="21"/>
    </location>
</feature>
<keyword evidence="1" id="KW-0732">Signal</keyword>
<reference evidence="2" key="1">
    <citation type="submission" date="2020-02" db="EMBL/GenBank/DDBJ databases">
        <authorList>
            <person name="Meier V. D."/>
        </authorList>
    </citation>
    <scope>NUCLEOTIDE SEQUENCE</scope>
    <source>
        <strain evidence="2">AVDCRST_MAG68</strain>
    </source>
</reference>
<name>A0A6J4L4W2_9BACT</name>
<feature type="chain" id="PRO_5026743261" evidence="1">
    <location>
        <begin position="22"/>
        <end position="35"/>
    </location>
</feature>
<proteinExistence type="predicted"/>
<organism evidence="2">
    <name type="scientific">uncultured Gemmatimonadota bacterium</name>
    <dbReference type="NCBI Taxonomy" id="203437"/>
    <lineage>
        <taxon>Bacteria</taxon>
        <taxon>Pseudomonadati</taxon>
        <taxon>Gemmatimonadota</taxon>
        <taxon>environmental samples</taxon>
    </lineage>
</organism>
<evidence type="ECO:0000313" key="2">
    <source>
        <dbReference type="EMBL" id="CAA9322963.1"/>
    </source>
</evidence>
<gene>
    <name evidence="2" type="ORF">AVDCRST_MAG68-2075</name>
</gene>
<sequence length="35" mass="3761">MRATMLATLAYALALPTSTQARDACQTTSLPQARH</sequence>
<accession>A0A6J4L4W2</accession>
<dbReference type="AlphaFoldDB" id="A0A6J4L4W2"/>